<gene>
    <name evidence="7" type="ORF">GCM10008018_35890</name>
</gene>
<keyword evidence="4 5" id="KW-0472">Membrane</keyword>
<feature type="domain" description="TM2" evidence="6">
    <location>
        <begin position="26"/>
        <end position="71"/>
    </location>
</feature>
<accession>A0ABQ1EUK0</accession>
<comment type="subcellular location">
    <subcellularLocation>
        <location evidence="1">Membrane</location>
        <topology evidence="1">Multi-pass membrane protein</topology>
    </subcellularLocation>
</comment>
<sequence>MDNLNLLRTLTLEELGVLETELLKKRKSKEIVWGLWAGLHFFGAHRFYTENYLYASIMFATTIVPTLGIILLAVYTDIEAFSYFLLWLSICLLSGSLLWSWIDAFFLNKRIETMNHEQERNVIYRIKGLSENE</sequence>
<feature type="transmembrane region" description="Helical" evidence="5">
    <location>
        <begin position="81"/>
        <end position="102"/>
    </location>
</feature>
<dbReference type="Pfam" id="PF05154">
    <property type="entry name" value="TM2"/>
    <property type="match status" value="1"/>
</dbReference>
<keyword evidence="8" id="KW-1185">Reference proteome</keyword>
<dbReference type="Proteomes" id="UP000615455">
    <property type="component" value="Unassembled WGS sequence"/>
</dbReference>
<evidence type="ECO:0000259" key="6">
    <source>
        <dbReference type="Pfam" id="PF05154"/>
    </source>
</evidence>
<keyword evidence="2 5" id="KW-0812">Transmembrane</keyword>
<proteinExistence type="predicted"/>
<organism evidence="7 8">
    <name type="scientific">Paenibacillus marchantiophytorum</name>
    <dbReference type="NCBI Taxonomy" id="1619310"/>
    <lineage>
        <taxon>Bacteria</taxon>
        <taxon>Bacillati</taxon>
        <taxon>Bacillota</taxon>
        <taxon>Bacilli</taxon>
        <taxon>Bacillales</taxon>
        <taxon>Paenibacillaceae</taxon>
        <taxon>Paenibacillus</taxon>
    </lineage>
</organism>
<dbReference type="EMBL" id="BMHE01000018">
    <property type="protein sequence ID" value="GFZ86711.1"/>
    <property type="molecule type" value="Genomic_DNA"/>
</dbReference>
<reference evidence="8" key="1">
    <citation type="journal article" date="2019" name="Int. J. Syst. Evol. Microbiol.">
        <title>The Global Catalogue of Microorganisms (GCM) 10K type strain sequencing project: providing services to taxonomists for standard genome sequencing and annotation.</title>
        <authorList>
            <consortium name="The Broad Institute Genomics Platform"/>
            <consortium name="The Broad Institute Genome Sequencing Center for Infectious Disease"/>
            <person name="Wu L."/>
            <person name="Ma J."/>
        </authorList>
    </citation>
    <scope>NUCLEOTIDE SEQUENCE [LARGE SCALE GENOMIC DNA]</scope>
    <source>
        <strain evidence="8">CGMCC 1.15043</strain>
    </source>
</reference>
<evidence type="ECO:0000256" key="1">
    <source>
        <dbReference type="ARBA" id="ARBA00004141"/>
    </source>
</evidence>
<evidence type="ECO:0000313" key="8">
    <source>
        <dbReference type="Proteomes" id="UP000615455"/>
    </source>
</evidence>
<evidence type="ECO:0000256" key="5">
    <source>
        <dbReference type="SAM" id="Phobius"/>
    </source>
</evidence>
<evidence type="ECO:0000313" key="7">
    <source>
        <dbReference type="EMBL" id="GFZ86711.1"/>
    </source>
</evidence>
<evidence type="ECO:0000256" key="2">
    <source>
        <dbReference type="ARBA" id="ARBA00022692"/>
    </source>
</evidence>
<keyword evidence="3 5" id="KW-1133">Transmembrane helix</keyword>
<name>A0ABQ1EUK0_9BACL</name>
<dbReference type="InterPro" id="IPR007829">
    <property type="entry name" value="TM2"/>
</dbReference>
<protein>
    <recommendedName>
        <fullName evidence="6">TM2 domain-containing protein</fullName>
    </recommendedName>
</protein>
<evidence type="ECO:0000256" key="3">
    <source>
        <dbReference type="ARBA" id="ARBA00022989"/>
    </source>
</evidence>
<feature type="transmembrane region" description="Helical" evidence="5">
    <location>
        <begin position="54"/>
        <end position="74"/>
    </location>
</feature>
<comment type="caution">
    <text evidence="7">The sequence shown here is derived from an EMBL/GenBank/DDBJ whole genome shotgun (WGS) entry which is preliminary data.</text>
</comment>
<evidence type="ECO:0000256" key="4">
    <source>
        <dbReference type="ARBA" id="ARBA00023136"/>
    </source>
</evidence>